<dbReference type="Gene3D" id="1.10.510.10">
    <property type="entry name" value="Transferase(Phosphotransferase) domain 1"/>
    <property type="match status" value="1"/>
</dbReference>
<sequence length="757" mass="83249">MTEPDPIAPHKIRTHQQSLSASWRDGSVWTSNRTSLGSSLLDRSYPGLALRTLLAFALVCMIAALACVNALSRQAIREGIGHSLEDTLRSNGAVIDLWLRQQIAIAVQMASGPSVRQAVSDSFETIPQLDAPAPDTVQGLPAATMSSSTATVGRRLLSEWAILNEDGQVVFATEPNFVGESIAISRHCRKLLNDGHPTVLMSPSARSSNRTSSDQTDTNAASHTESFVMPLVPIRDGLRTIGAVVCFIDADEEFSQLFRHSSFGGGGEAYAFDRRGTLLTESRYEPWLRTAGLLSEDERSSMHIQLRDPGFDLRDRRSPDSSPTRWPLTRMADSATRGGYGQDLDGYRNYLGRPVVGAWHWLDNYDIGLAAEVSWERTFSPMRWVDRLTWGGAILASLGIMAIFAGPSLIGLIRINKNSPRVLDRHLGPYELTQRIGRGGMGTVYLGTHRLLDRPVAIKVLENADATERSLTRFRREVRLSANLMHPNTIEIYDIGATDEGTFYYVMEYVDGISLEQLVDFYDRQPADRVIYLLVQICGSISEAHEAGLVHRDIKPANVLLTSRSGIHDLIKVVDFGLAKQLDQESVQLTRTDSLTGTPMYMSPESIRDAASAGVWSDIYSIGAVGYTLLCGTPPFVGDSADVCVRKLHESPERPDARIGSPLPEDLQQVLLRCLRQDPKDRPQSAKELASLLLACADSPHWTQADAGIWWREIFDGPYLEDFEAILESAGEGDTRGDTAVNELRSPQTAPGDTTAS</sequence>
<evidence type="ECO:0000256" key="4">
    <source>
        <dbReference type="ARBA" id="ARBA00022692"/>
    </source>
</evidence>
<evidence type="ECO:0000256" key="10">
    <source>
        <dbReference type="PROSITE-ProRule" id="PRU10141"/>
    </source>
</evidence>
<accession>A0ABT7PMG3</accession>
<keyword evidence="15" id="KW-1185">Reference proteome</keyword>
<evidence type="ECO:0000256" key="11">
    <source>
        <dbReference type="SAM" id="MobiDB-lite"/>
    </source>
</evidence>
<dbReference type="PROSITE" id="PS50011">
    <property type="entry name" value="PROTEIN_KINASE_DOM"/>
    <property type="match status" value="1"/>
</dbReference>
<feature type="transmembrane region" description="Helical" evidence="12">
    <location>
        <begin position="388"/>
        <end position="413"/>
    </location>
</feature>
<protein>
    <submittedName>
        <fullName evidence="14">Serine/threonine protein kinase</fullName>
    </submittedName>
</protein>
<dbReference type="InterPro" id="IPR017441">
    <property type="entry name" value="Protein_kinase_ATP_BS"/>
</dbReference>
<dbReference type="Pfam" id="PF00069">
    <property type="entry name" value="Pkinase"/>
    <property type="match status" value="1"/>
</dbReference>
<evidence type="ECO:0000256" key="12">
    <source>
        <dbReference type="SAM" id="Phobius"/>
    </source>
</evidence>
<feature type="region of interest" description="Disordered" evidence="11">
    <location>
        <begin position="199"/>
        <end position="224"/>
    </location>
</feature>
<keyword evidence="6 14" id="KW-0418">Kinase</keyword>
<comment type="subcellular location">
    <subcellularLocation>
        <location evidence="1">Cell membrane</location>
        <topology evidence="1">Multi-pass membrane protein</topology>
    </subcellularLocation>
</comment>
<dbReference type="InterPro" id="IPR008271">
    <property type="entry name" value="Ser/Thr_kinase_AS"/>
</dbReference>
<gene>
    <name evidence="14" type="ORF">QTN89_19610</name>
</gene>
<keyword evidence="14" id="KW-0723">Serine/threonine-protein kinase</keyword>
<dbReference type="EMBL" id="JASZZN010000015">
    <property type="protein sequence ID" value="MDM4017665.1"/>
    <property type="molecule type" value="Genomic_DNA"/>
</dbReference>
<dbReference type="SMART" id="SM00220">
    <property type="entry name" value="S_TKc"/>
    <property type="match status" value="1"/>
</dbReference>
<dbReference type="PANTHER" id="PTHR43289:SF6">
    <property type="entry name" value="SERINE_THREONINE-PROTEIN KINASE NEKL-3"/>
    <property type="match status" value="1"/>
</dbReference>
<dbReference type="GO" id="GO:0004674">
    <property type="term" value="F:protein serine/threonine kinase activity"/>
    <property type="evidence" value="ECO:0007669"/>
    <property type="project" value="UniProtKB-KW"/>
</dbReference>
<name>A0ABT7PMG3_9BACT</name>
<dbReference type="Gene3D" id="3.30.200.20">
    <property type="entry name" value="Phosphorylase Kinase, domain 1"/>
    <property type="match status" value="1"/>
</dbReference>
<keyword evidence="9 12" id="KW-0472">Membrane</keyword>
<feature type="transmembrane region" description="Helical" evidence="12">
    <location>
        <begin position="48"/>
        <end position="71"/>
    </location>
</feature>
<feature type="binding site" evidence="10">
    <location>
        <position position="459"/>
    </location>
    <ligand>
        <name>ATP</name>
        <dbReference type="ChEBI" id="CHEBI:30616"/>
    </ligand>
</feature>
<proteinExistence type="predicted"/>
<dbReference type="Proteomes" id="UP001239462">
    <property type="component" value="Unassembled WGS sequence"/>
</dbReference>
<keyword evidence="2" id="KW-1003">Cell membrane</keyword>
<evidence type="ECO:0000259" key="13">
    <source>
        <dbReference type="PROSITE" id="PS50011"/>
    </source>
</evidence>
<keyword evidence="3" id="KW-0808">Transferase</keyword>
<evidence type="ECO:0000256" key="8">
    <source>
        <dbReference type="ARBA" id="ARBA00022989"/>
    </source>
</evidence>
<feature type="compositionally biased region" description="Low complexity" evidence="11">
    <location>
        <begin position="202"/>
        <end position="213"/>
    </location>
</feature>
<keyword evidence="7 10" id="KW-0067">ATP-binding</keyword>
<evidence type="ECO:0000256" key="3">
    <source>
        <dbReference type="ARBA" id="ARBA00022679"/>
    </source>
</evidence>
<keyword evidence="5 10" id="KW-0547">Nucleotide-binding</keyword>
<feature type="region of interest" description="Disordered" evidence="11">
    <location>
        <begin position="732"/>
        <end position="757"/>
    </location>
</feature>
<evidence type="ECO:0000256" key="9">
    <source>
        <dbReference type="ARBA" id="ARBA00023136"/>
    </source>
</evidence>
<evidence type="ECO:0000256" key="6">
    <source>
        <dbReference type="ARBA" id="ARBA00022777"/>
    </source>
</evidence>
<dbReference type="PANTHER" id="PTHR43289">
    <property type="entry name" value="MITOGEN-ACTIVATED PROTEIN KINASE KINASE KINASE 20-RELATED"/>
    <property type="match status" value="1"/>
</dbReference>
<evidence type="ECO:0000256" key="5">
    <source>
        <dbReference type="ARBA" id="ARBA00022741"/>
    </source>
</evidence>
<feature type="compositionally biased region" description="Polar residues" evidence="11">
    <location>
        <begin position="214"/>
        <end position="224"/>
    </location>
</feature>
<dbReference type="InterPro" id="IPR000719">
    <property type="entry name" value="Prot_kinase_dom"/>
</dbReference>
<evidence type="ECO:0000256" key="2">
    <source>
        <dbReference type="ARBA" id="ARBA00022475"/>
    </source>
</evidence>
<dbReference type="InterPro" id="IPR011009">
    <property type="entry name" value="Kinase-like_dom_sf"/>
</dbReference>
<dbReference type="PROSITE" id="PS00107">
    <property type="entry name" value="PROTEIN_KINASE_ATP"/>
    <property type="match status" value="1"/>
</dbReference>
<dbReference type="PROSITE" id="PS00108">
    <property type="entry name" value="PROTEIN_KINASE_ST"/>
    <property type="match status" value="1"/>
</dbReference>
<keyword evidence="4 12" id="KW-0812">Transmembrane</keyword>
<reference evidence="14 15" key="1">
    <citation type="submission" date="2023-06" db="EMBL/GenBank/DDBJ databases">
        <title>Roseiconus lacunae JC819 isolated from Gulf of Mannar region, Tamil Nadu.</title>
        <authorList>
            <person name="Pk S."/>
            <person name="Ch S."/>
            <person name="Ch V.R."/>
        </authorList>
    </citation>
    <scope>NUCLEOTIDE SEQUENCE [LARGE SCALE GENOMIC DNA]</scope>
    <source>
        <strain evidence="14 15">JC819</strain>
    </source>
</reference>
<keyword evidence="8 12" id="KW-1133">Transmembrane helix</keyword>
<evidence type="ECO:0000256" key="1">
    <source>
        <dbReference type="ARBA" id="ARBA00004651"/>
    </source>
</evidence>
<feature type="domain" description="Protein kinase" evidence="13">
    <location>
        <begin position="430"/>
        <end position="694"/>
    </location>
</feature>
<dbReference type="SUPFAM" id="SSF56112">
    <property type="entry name" value="Protein kinase-like (PK-like)"/>
    <property type="match status" value="1"/>
</dbReference>
<dbReference type="Pfam" id="PF02743">
    <property type="entry name" value="dCache_1"/>
    <property type="match status" value="1"/>
</dbReference>
<dbReference type="InterPro" id="IPR033479">
    <property type="entry name" value="dCache_1"/>
</dbReference>
<organism evidence="14 15">
    <name type="scientific">Roseiconus lacunae</name>
    <dbReference type="NCBI Taxonomy" id="2605694"/>
    <lineage>
        <taxon>Bacteria</taxon>
        <taxon>Pseudomonadati</taxon>
        <taxon>Planctomycetota</taxon>
        <taxon>Planctomycetia</taxon>
        <taxon>Pirellulales</taxon>
        <taxon>Pirellulaceae</taxon>
        <taxon>Roseiconus</taxon>
    </lineage>
</organism>
<evidence type="ECO:0000256" key="7">
    <source>
        <dbReference type="ARBA" id="ARBA00022840"/>
    </source>
</evidence>
<evidence type="ECO:0000313" key="14">
    <source>
        <dbReference type="EMBL" id="MDM4017665.1"/>
    </source>
</evidence>
<comment type="caution">
    <text evidence="14">The sequence shown here is derived from an EMBL/GenBank/DDBJ whole genome shotgun (WGS) entry which is preliminary data.</text>
</comment>
<evidence type="ECO:0000313" key="15">
    <source>
        <dbReference type="Proteomes" id="UP001239462"/>
    </source>
</evidence>
<feature type="compositionally biased region" description="Polar residues" evidence="11">
    <location>
        <begin position="745"/>
        <end position="757"/>
    </location>
</feature>
<dbReference type="RefSeq" id="WP_289165157.1">
    <property type="nucleotide sequence ID" value="NZ_JASZZN010000015.1"/>
</dbReference>
<dbReference type="CDD" id="cd14014">
    <property type="entry name" value="STKc_PknB_like"/>
    <property type="match status" value="1"/>
</dbReference>